<comment type="subcellular location">
    <subcellularLocation>
        <location evidence="1">Membrane</location>
        <topology evidence="1">Multi-pass membrane protein</topology>
    </subcellularLocation>
</comment>
<name>A0A8J8Q3G6_9EURY</name>
<feature type="transmembrane region" description="Helical" evidence="5">
    <location>
        <begin position="358"/>
        <end position="375"/>
    </location>
</feature>
<keyword evidence="4 5" id="KW-0472">Membrane</keyword>
<dbReference type="OrthoDB" id="213464at2157"/>
<evidence type="ECO:0000256" key="3">
    <source>
        <dbReference type="ARBA" id="ARBA00022989"/>
    </source>
</evidence>
<protein>
    <submittedName>
        <fullName evidence="6">NRAMP family Mn2+/Fe2+ transporter</fullName>
    </submittedName>
</protein>
<sequence>MAEVTHEELEYPAESWTGFFRDHFGPSMLWALISIGGSHIILAPTLGGFFGIFAVWIFLLIYVAKYGGWELGIRYTYGVGGNPVEAYGDLPGPKNWAMWVSVFIFTVLYTGITAAVGFGTAALAAALTPLDPLSAYGILLAIAVGIVLFSRYGLLENILKVFTAILGALIVLGVLFGPPSTGVIAETATGLPEGTSLALFVGLFAAAAGFAPTGHSTSILIGSWSMAKKEGAQALREEGVDPNDERYHDYIAAWIKTGRRDFNIGYAFSLVIMLSMVLLAANVLYPNPPTDENLAFVLGDILSDSFGPWSFWAMLVCAFAALYSTVITLLDGGSRATADILPLALENDDLDSERIRRFVVVAMGVGSLIPIVVIGELPVTLILWISVLLVIFEVFFYPANWYIVERRLPEAFRPSTRWKIYYVVTIGLVVVFALMGAAEELGVLGT</sequence>
<feature type="transmembrane region" description="Helical" evidence="5">
    <location>
        <begin position="40"/>
        <end position="64"/>
    </location>
</feature>
<organism evidence="6 7">
    <name type="scientific">Natronococcus pandeyae</name>
    <dbReference type="NCBI Taxonomy" id="2055836"/>
    <lineage>
        <taxon>Archaea</taxon>
        <taxon>Methanobacteriati</taxon>
        <taxon>Methanobacteriota</taxon>
        <taxon>Stenosarchaea group</taxon>
        <taxon>Halobacteria</taxon>
        <taxon>Halobacteriales</taxon>
        <taxon>Natrialbaceae</taxon>
        <taxon>Natronococcus</taxon>
    </lineage>
</organism>
<feature type="transmembrane region" description="Helical" evidence="5">
    <location>
        <begin position="420"/>
        <end position="438"/>
    </location>
</feature>
<dbReference type="NCBIfam" id="NF037982">
    <property type="entry name" value="Nramp_1"/>
    <property type="match status" value="1"/>
</dbReference>
<evidence type="ECO:0000313" key="7">
    <source>
        <dbReference type="Proteomes" id="UP000766904"/>
    </source>
</evidence>
<feature type="transmembrane region" description="Helical" evidence="5">
    <location>
        <begin position="197"/>
        <end position="221"/>
    </location>
</feature>
<feature type="transmembrane region" description="Helical" evidence="5">
    <location>
        <begin position="381"/>
        <end position="399"/>
    </location>
</feature>
<dbReference type="InterPro" id="IPR001046">
    <property type="entry name" value="NRAMP_fam"/>
</dbReference>
<evidence type="ECO:0000313" key="6">
    <source>
        <dbReference type="EMBL" id="TYL36989.1"/>
    </source>
</evidence>
<evidence type="ECO:0000256" key="2">
    <source>
        <dbReference type="ARBA" id="ARBA00022692"/>
    </source>
</evidence>
<dbReference type="Proteomes" id="UP000766904">
    <property type="component" value="Unassembled WGS sequence"/>
</dbReference>
<comment type="caution">
    <text evidence="6">The sequence shown here is derived from an EMBL/GenBank/DDBJ whole genome shotgun (WGS) entry which is preliminary data.</text>
</comment>
<feature type="transmembrane region" description="Helical" evidence="5">
    <location>
        <begin position="157"/>
        <end position="177"/>
    </location>
</feature>
<keyword evidence="3 5" id="KW-1133">Transmembrane helix</keyword>
<dbReference type="GO" id="GO:0046873">
    <property type="term" value="F:metal ion transmembrane transporter activity"/>
    <property type="evidence" value="ECO:0007669"/>
    <property type="project" value="InterPro"/>
</dbReference>
<dbReference type="RefSeq" id="WP_148859732.1">
    <property type="nucleotide sequence ID" value="NZ_PHNJ01000013.1"/>
</dbReference>
<evidence type="ECO:0000256" key="1">
    <source>
        <dbReference type="ARBA" id="ARBA00004141"/>
    </source>
</evidence>
<feature type="transmembrane region" description="Helical" evidence="5">
    <location>
        <begin position="133"/>
        <end position="150"/>
    </location>
</feature>
<gene>
    <name evidence="6" type="ORF">CV102_19755</name>
</gene>
<dbReference type="AlphaFoldDB" id="A0A8J8Q3G6"/>
<dbReference type="EMBL" id="PHNJ01000013">
    <property type="protein sequence ID" value="TYL36989.1"/>
    <property type="molecule type" value="Genomic_DNA"/>
</dbReference>
<reference evidence="6" key="1">
    <citation type="submission" date="2017-11" db="EMBL/GenBank/DDBJ databases">
        <authorList>
            <person name="Kajale S.C."/>
            <person name="Sharma A."/>
        </authorList>
    </citation>
    <scope>NUCLEOTIDE SEQUENCE</scope>
    <source>
        <strain evidence="6">LS1_42</strain>
    </source>
</reference>
<dbReference type="GO" id="GO:0016020">
    <property type="term" value="C:membrane"/>
    <property type="evidence" value="ECO:0007669"/>
    <property type="project" value="UniProtKB-SubCell"/>
</dbReference>
<keyword evidence="2 5" id="KW-0812">Transmembrane</keyword>
<proteinExistence type="predicted"/>
<feature type="transmembrane region" description="Helical" evidence="5">
    <location>
        <begin position="102"/>
        <end position="127"/>
    </location>
</feature>
<feature type="transmembrane region" description="Helical" evidence="5">
    <location>
        <begin position="264"/>
        <end position="285"/>
    </location>
</feature>
<feature type="transmembrane region" description="Helical" evidence="5">
    <location>
        <begin position="309"/>
        <end position="330"/>
    </location>
</feature>
<keyword evidence="7" id="KW-1185">Reference proteome</keyword>
<dbReference type="Pfam" id="PF01566">
    <property type="entry name" value="Nramp"/>
    <property type="match status" value="1"/>
</dbReference>
<accession>A0A8J8Q3G6</accession>
<evidence type="ECO:0000256" key="5">
    <source>
        <dbReference type="SAM" id="Phobius"/>
    </source>
</evidence>
<evidence type="ECO:0000256" key="4">
    <source>
        <dbReference type="ARBA" id="ARBA00023136"/>
    </source>
</evidence>